<feature type="compositionally biased region" description="Polar residues" evidence="1">
    <location>
        <begin position="15"/>
        <end position="53"/>
    </location>
</feature>
<dbReference type="AlphaFoldDB" id="A0A9W6R225"/>
<evidence type="ECO:0000313" key="2">
    <source>
        <dbReference type="EMBL" id="GLY67724.1"/>
    </source>
</evidence>
<gene>
    <name evidence="2" type="ORF">Atai01_43430</name>
</gene>
<comment type="caution">
    <text evidence="2">The sequence shown here is derived from an EMBL/GenBank/DDBJ whole genome shotgun (WGS) entry which is preliminary data.</text>
</comment>
<reference evidence="2" key="1">
    <citation type="submission" date="2023-03" db="EMBL/GenBank/DDBJ databases">
        <title>Amycolatopsis taiwanensis NBRC 103393.</title>
        <authorList>
            <person name="Ichikawa N."/>
            <person name="Sato H."/>
            <person name="Tonouchi N."/>
        </authorList>
    </citation>
    <scope>NUCLEOTIDE SEQUENCE</scope>
    <source>
        <strain evidence="2">NBRC 103393</strain>
    </source>
</reference>
<feature type="region of interest" description="Disordered" evidence="1">
    <location>
        <begin position="15"/>
        <end position="55"/>
    </location>
</feature>
<sequence>MAAVVLAGVTGCGNRPNNLETYYDQPGSSPSTTAEPVQASPSEAAQPETGSTTSAAAEIAQQVSAAVLTAQDLVHQGVHAATTRPANGACFDAVPSGDPRSASWVYNSGSTLTQQVTGYLDKQATDVLAQVRCGGNQLNMGVALPAGAEMVRGWCEATTCTVLLARGHVLSGLQVTASTPARASDAVRSLVQIAAGRLPKD</sequence>
<keyword evidence="3" id="KW-1185">Reference proteome</keyword>
<name>A0A9W6R225_9PSEU</name>
<accession>A0A9W6R225</accession>
<organism evidence="2 3">
    <name type="scientific">Amycolatopsis taiwanensis</name>
    <dbReference type="NCBI Taxonomy" id="342230"/>
    <lineage>
        <taxon>Bacteria</taxon>
        <taxon>Bacillati</taxon>
        <taxon>Actinomycetota</taxon>
        <taxon>Actinomycetes</taxon>
        <taxon>Pseudonocardiales</taxon>
        <taxon>Pseudonocardiaceae</taxon>
        <taxon>Amycolatopsis</taxon>
    </lineage>
</organism>
<evidence type="ECO:0008006" key="4">
    <source>
        <dbReference type="Google" id="ProtNLM"/>
    </source>
</evidence>
<proteinExistence type="predicted"/>
<dbReference type="Proteomes" id="UP001165136">
    <property type="component" value="Unassembled WGS sequence"/>
</dbReference>
<dbReference type="EMBL" id="BSTI01000009">
    <property type="protein sequence ID" value="GLY67724.1"/>
    <property type="molecule type" value="Genomic_DNA"/>
</dbReference>
<evidence type="ECO:0000313" key="3">
    <source>
        <dbReference type="Proteomes" id="UP001165136"/>
    </source>
</evidence>
<evidence type="ECO:0000256" key="1">
    <source>
        <dbReference type="SAM" id="MobiDB-lite"/>
    </source>
</evidence>
<dbReference type="RefSeq" id="WP_285487961.1">
    <property type="nucleotide sequence ID" value="NZ_BSTI01000009.1"/>
</dbReference>
<protein>
    <recommendedName>
        <fullName evidence="4">DUF3558 domain-containing protein</fullName>
    </recommendedName>
</protein>